<dbReference type="eggNOG" id="COG5481">
    <property type="taxonomic scope" value="Bacteria"/>
</dbReference>
<keyword evidence="3" id="KW-1185">Reference proteome</keyword>
<protein>
    <recommendedName>
        <fullName evidence="4">DUF465 domain-containing protein</fullName>
    </recommendedName>
</protein>
<evidence type="ECO:0000313" key="2">
    <source>
        <dbReference type="EMBL" id="AGA32252.1"/>
    </source>
</evidence>
<reference evidence="2" key="1">
    <citation type="submission" date="2015-12" db="EMBL/GenBank/DDBJ databases">
        <authorList>
            <person name="Tikhonova T.V."/>
            <person name="Pavlov A.R."/>
            <person name="Beletsky A.V."/>
            <person name="Mardanov A.V."/>
            <person name="Sorokin D.Y."/>
            <person name="Ravin N.V."/>
            <person name="Popov V.O."/>
        </authorList>
    </citation>
    <scope>NUCLEOTIDE SEQUENCE</scope>
    <source>
        <strain evidence="2">DSM 14787</strain>
    </source>
</reference>
<keyword evidence="1" id="KW-0175">Coiled coil</keyword>
<accession>L0DTD0</accession>
<dbReference type="Gene3D" id="6.10.280.50">
    <property type="match status" value="1"/>
</dbReference>
<evidence type="ECO:0000256" key="1">
    <source>
        <dbReference type="SAM" id="Coils"/>
    </source>
</evidence>
<dbReference type="InterPro" id="IPR038444">
    <property type="entry name" value="DUF465_sf"/>
</dbReference>
<dbReference type="Pfam" id="PF04325">
    <property type="entry name" value="DUF465"/>
    <property type="match status" value="1"/>
</dbReference>
<dbReference type="STRING" id="1255043.TVNIR_0550"/>
<dbReference type="Proteomes" id="UP000010809">
    <property type="component" value="Chromosome"/>
</dbReference>
<gene>
    <name evidence="2" type="ordered locus">TVNIR_0550</name>
</gene>
<dbReference type="PATRIC" id="fig|1255043.3.peg.555"/>
<proteinExistence type="predicted"/>
<dbReference type="EMBL" id="CP003989">
    <property type="protein sequence ID" value="AGA32252.1"/>
    <property type="molecule type" value="Genomic_DNA"/>
</dbReference>
<feature type="coiled-coil region" evidence="1">
    <location>
        <begin position="5"/>
        <end position="60"/>
    </location>
</feature>
<evidence type="ECO:0000313" key="3">
    <source>
        <dbReference type="Proteomes" id="UP000010809"/>
    </source>
</evidence>
<dbReference type="InterPro" id="IPR007420">
    <property type="entry name" value="DUF465"/>
</dbReference>
<dbReference type="HOGENOM" id="CLU_175516_1_1_6"/>
<name>L0DTD0_THIND</name>
<dbReference type="RefSeq" id="WP_015257405.1">
    <property type="nucleotide sequence ID" value="NC_019902.2"/>
</dbReference>
<dbReference type="AlphaFoldDB" id="L0DTD0"/>
<sequence length="67" mass="7603">MVDDEGELRARIVELEAEHQALESAIQALQQTAAPDLFALRRLKKRKLLLKDALARLRSRLIPDLNA</sequence>
<evidence type="ECO:0008006" key="4">
    <source>
        <dbReference type="Google" id="ProtNLM"/>
    </source>
</evidence>
<organism evidence="2 3">
    <name type="scientific">Thioalkalivibrio nitratireducens (strain DSM 14787 / UNIQEM 213 / ALEN2)</name>
    <dbReference type="NCBI Taxonomy" id="1255043"/>
    <lineage>
        <taxon>Bacteria</taxon>
        <taxon>Pseudomonadati</taxon>
        <taxon>Pseudomonadota</taxon>
        <taxon>Gammaproteobacteria</taxon>
        <taxon>Chromatiales</taxon>
        <taxon>Ectothiorhodospiraceae</taxon>
        <taxon>Thioalkalivibrio</taxon>
    </lineage>
</organism>
<dbReference type="KEGG" id="tni:TVNIR_0550"/>